<name>A0A1F7GI50_9BACT</name>
<keyword evidence="1" id="KW-0472">Membrane</keyword>
<organism evidence="2 3">
    <name type="scientific">Candidatus Roizmanbacteria bacterium RIFCSPHIGHO2_01_FULL_39_24</name>
    <dbReference type="NCBI Taxonomy" id="1802032"/>
    <lineage>
        <taxon>Bacteria</taxon>
        <taxon>Candidatus Roizmaniibacteriota</taxon>
    </lineage>
</organism>
<evidence type="ECO:0000313" key="3">
    <source>
        <dbReference type="Proteomes" id="UP000176850"/>
    </source>
</evidence>
<comment type="caution">
    <text evidence="2">The sequence shown here is derived from an EMBL/GenBank/DDBJ whole genome shotgun (WGS) entry which is preliminary data.</text>
</comment>
<protein>
    <submittedName>
        <fullName evidence="2">Uncharacterized protein</fullName>
    </submittedName>
</protein>
<dbReference type="Proteomes" id="UP000176850">
    <property type="component" value="Unassembled WGS sequence"/>
</dbReference>
<keyword evidence="1" id="KW-0812">Transmembrane</keyword>
<sequence>MIGSVYAQIEPLAGNSCLSPEGVATIKCMEVIARNLLFIASTFVLLILFVMLVVGAIKYITSGGEPEKLQGAQNTLKFAIIGTALFIGSFLILNTIQVLFLGGAKGDTSLFKFTIPEYKP</sequence>
<dbReference type="EMBL" id="MFZH01000030">
    <property type="protein sequence ID" value="OGK18531.1"/>
    <property type="molecule type" value="Genomic_DNA"/>
</dbReference>
<gene>
    <name evidence="2" type="ORF">A2799_02920</name>
</gene>
<evidence type="ECO:0000256" key="1">
    <source>
        <dbReference type="SAM" id="Phobius"/>
    </source>
</evidence>
<dbReference type="AlphaFoldDB" id="A0A1F7GI50"/>
<feature type="transmembrane region" description="Helical" evidence="1">
    <location>
        <begin position="36"/>
        <end position="60"/>
    </location>
</feature>
<reference evidence="2 3" key="1">
    <citation type="journal article" date="2016" name="Nat. Commun.">
        <title>Thousands of microbial genomes shed light on interconnected biogeochemical processes in an aquifer system.</title>
        <authorList>
            <person name="Anantharaman K."/>
            <person name="Brown C.T."/>
            <person name="Hug L.A."/>
            <person name="Sharon I."/>
            <person name="Castelle C.J."/>
            <person name="Probst A.J."/>
            <person name="Thomas B.C."/>
            <person name="Singh A."/>
            <person name="Wilkins M.J."/>
            <person name="Karaoz U."/>
            <person name="Brodie E.L."/>
            <person name="Williams K.H."/>
            <person name="Hubbard S.S."/>
            <person name="Banfield J.F."/>
        </authorList>
    </citation>
    <scope>NUCLEOTIDE SEQUENCE [LARGE SCALE GENOMIC DNA]</scope>
</reference>
<evidence type="ECO:0000313" key="2">
    <source>
        <dbReference type="EMBL" id="OGK18531.1"/>
    </source>
</evidence>
<feature type="transmembrane region" description="Helical" evidence="1">
    <location>
        <begin position="80"/>
        <end position="102"/>
    </location>
</feature>
<proteinExistence type="predicted"/>
<keyword evidence="1" id="KW-1133">Transmembrane helix</keyword>
<accession>A0A1F7GI50</accession>